<feature type="domain" description="RING-type" evidence="9">
    <location>
        <begin position="28"/>
        <end position="70"/>
    </location>
</feature>
<dbReference type="Pfam" id="PF15227">
    <property type="entry name" value="zf-C3HC4_4"/>
    <property type="match status" value="1"/>
</dbReference>
<accession>A0AAD1SR26</accession>
<evidence type="ECO:0000256" key="8">
    <source>
        <dbReference type="SAM" id="MobiDB-lite"/>
    </source>
</evidence>
<dbReference type="InterPro" id="IPR027417">
    <property type="entry name" value="P-loop_NTPase"/>
</dbReference>
<proteinExistence type="inferred from homology"/>
<dbReference type="SUPFAM" id="SSF57850">
    <property type="entry name" value="RING/U-box"/>
    <property type="match status" value="1"/>
</dbReference>
<keyword evidence="1" id="KW-0479">Metal-binding</keyword>
<dbReference type="PROSITE" id="PS51715">
    <property type="entry name" value="G_GB1_RHD3"/>
    <property type="match status" value="1"/>
</dbReference>
<dbReference type="Gene3D" id="3.30.40.10">
    <property type="entry name" value="Zinc/RING finger domain, C3HC4 (zinc finger)"/>
    <property type="match status" value="1"/>
</dbReference>
<feature type="domain" description="GB1/RHD3-type G" evidence="10">
    <location>
        <begin position="138"/>
        <end position="256"/>
    </location>
</feature>
<dbReference type="Proteomes" id="UP001295444">
    <property type="component" value="Chromosome 07"/>
</dbReference>
<dbReference type="Pfam" id="PF02263">
    <property type="entry name" value="GBP"/>
    <property type="match status" value="1"/>
</dbReference>
<keyword evidence="4" id="KW-0862">Zinc</keyword>
<evidence type="ECO:0000256" key="1">
    <source>
        <dbReference type="ARBA" id="ARBA00022723"/>
    </source>
</evidence>
<comment type="similarity">
    <text evidence="7">Belongs to the TRAFAC class dynamin-like GTPase superfamily. GB1/RHD3 GTPase family.</text>
</comment>
<evidence type="ECO:0000256" key="5">
    <source>
        <dbReference type="ARBA" id="ARBA00023134"/>
    </source>
</evidence>
<evidence type="ECO:0000256" key="6">
    <source>
        <dbReference type="PROSITE-ProRule" id="PRU00175"/>
    </source>
</evidence>
<dbReference type="InterPro" id="IPR015894">
    <property type="entry name" value="Guanylate-bd_N"/>
</dbReference>
<dbReference type="InterPro" id="IPR001841">
    <property type="entry name" value="Znf_RING"/>
</dbReference>
<name>A0AAD1SR26_PELCU</name>
<dbReference type="EMBL" id="OW240918">
    <property type="protein sequence ID" value="CAH2308076.1"/>
    <property type="molecule type" value="Genomic_DNA"/>
</dbReference>
<dbReference type="SMART" id="SM00184">
    <property type="entry name" value="RING"/>
    <property type="match status" value="1"/>
</dbReference>
<keyword evidence="3 6" id="KW-0863">Zinc-finger</keyword>
<feature type="compositionally biased region" description="Low complexity" evidence="8">
    <location>
        <begin position="427"/>
        <end position="438"/>
    </location>
</feature>
<evidence type="ECO:0000256" key="3">
    <source>
        <dbReference type="ARBA" id="ARBA00022771"/>
    </source>
</evidence>
<evidence type="ECO:0000313" key="12">
    <source>
        <dbReference type="Proteomes" id="UP001295444"/>
    </source>
</evidence>
<dbReference type="AlphaFoldDB" id="A0AAD1SR26"/>
<dbReference type="SUPFAM" id="SSF52540">
    <property type="entry name" value="P-loop containing nucleoside triphosphate hydrolases"/>
    <property type="match status" value="1"/>
</dbReference>
<keyword evidence="5" id="KW-0342">GTP-binding</keyword>
<dbReference type="PANTHER" id="PTHR10751">
    <property type="entry name" value="GUANYLATE BINDING PROTEIN"/>
    <property type="match status" value="1"/>
</dbReference>
<keyword evidence="12" id="KW-1185">Reference proteome</keyword>
<gene>
    <name evidence="11" type="ORF">PECUL_23A022558</name>
</gene>
<dbReference type="GO" id="GO:0003924">
    <property type="term" value="F:GTPase activity"/>
    <property type="evidence" value="ECO:0007669"/>
    <property type="project" value="InterPro"/>
</dbReference>
<dbReference type="PROSITE" id="PS00518">
    <property type="entry name" value="ZF_RING_1"/>
    <property type="match status" value="1"/>
</dbReference>
<reference evidence="11" key="1">
    <citation type="submission" date="2022-03" db="EMBL/GenBank/DDBJ databases">
        <authorList>
            <person name="Alioto T."/>
            <person name="Alioto T."/>
            <person name="Gomez Garrido J."/>
        </authorList>
    </citation>
    <scope>NUCLEOTIDE SEQUENCE</scope>
</reference>
<evidence type="ECO:0000259" key="10">
    <source>
        <dbReference type="PROSITE" id="PS51715"/>
    </source>
</evidence>
<dbReference type="PROSITE" id="PS50089">
    <property type="entry name" value="ZF_RING_2"/>
    <property type="match status" value="1"/>
</dbReference>
<evidence type="ECO:0000256" key="2">
    <source>
        <dbReference type="ARBA" id="ARBA00022741"/>
    </source>
</evidence>
<evidence type="ECO:0000256" key="7">
    <source>
        <dbReference type="PROSITE-ProRule" id="PRU01052"/>
    </source>
</evidence>
<dbReference type="GO" id="GO:0005525">
    <property type="term" value="F:GTP binding"/>
    <property type="evidence" value="ECO:0007669"/>
    <property type="project" value="UniProtKB-KW"/>
</dbReference>
<dbReference type="Gene3D" id="3.40.50.300">
    <property type="entry name" value="P-loop containing nucleotide triphosphate hydrolases"/>
    <property type="match status" value="1"/>
</dbReference>
<dbReference type="InterPro" id="IPR030386">
    <property type="entry name" value="G_GB1_RHD3_dom"/>
</dbReference>
<evidence type="ECO:0000259" key="9">
    <source>
        <dbReference type="PROSITE" id="PS50089"/>
    </source>
</evidence>
<feature type="region of interest" description="Disordered" evidence="8">
    <location>
        <begin position="411"/>
        <end position="438"/>
    </location>
</feature>
<keyword evidence="2" id="KW-0547">Nucleotide-binding</keyword>
<evidence type="ECO:0000313" key="11">
    <source>
        <dbReference type="EMBL" id="CAH2308076.1"/>
    </source>
</evidence>
<dbReference type="InterPro" id="IPR013083">
    <property type="entry name" value="Znf_RING/FYVE/PHD"/>
</dbReference>
<evidence type="ECO:0000256" key="4">
    <source>
        <dbReference type="ARBA" id="ARBA00022833"/>
    </source>
</evidence>
<dbReference type="InterPro" id="IPR017907">
    <property type="entry name" value="Znf_RING_CS"/>
</dbReference>
<dbReference type="GO" id="GO:0008270">
    <property type="term" value="F:zinc ion binding"/>
    <property type="evidence" value="ECO:0007669"/>
    <property type="project" value="UniProtKB-KW"/>
</dbReference>
<sequence>MGNTNKKQAAMPHDVSTHFHKLEEDITCSICLFELDQPVSITCGHTFCEKCISSYWDNTQLLGSRCPECRMICPRDQLIPVHRLRNLITNVQLVVKEEQARKEYGDGPIQLVFTNSSGKLQLDETAVSSLFLNDNVSNYPACLICVIGEKRRGKSFLMNYILRALRSQEQNQPPSLGGHDDALEGFDWKAGTDGVTKGIWIWSRPFIVEKAGEKMAVYVVDTEGSLDLDGDRETSIKLSALSMVLSSYLIFNVNSNLKTTELDYLEIYLYISELTGKSFSLNNLQHLDILVRDWQNFEKCGRGPEINNDYFGTEMREQRKKSFGNGVVIVMEVPRQHNVNLCVKTMWADGDHMYRCQSKMSGSKTRELVNKLNQNKIGISSPMEMAYYFKNQKILEQTVNTLEKFLDEQTSTSPQSFGITPSRRQHVPLSVSLSSSPH</sequence>
<organism evidence="11 12">
    <name type="scientific">Pelobates cultripes</name>
    <name type="common">Western spadefoot toad</name>
    <dbReference type="NCBI Taxonomy" id="61616"/>
    <lineage>
        <taxon>Eukaryota</taxon>
        <taxon>Metazoa</taxon>
        <taxon>Chordata</taxon>
        <taxon>Craniata</taxon>
        <taxon>Vertebrata</taxon>
        <taxon>Euteleostomi</taxon>
        <taxon>Amphibia</taxon>
        <taxon>Batrachia</taxon>
        <taxon>Anura</taxon>
        <taxon>Pelobatoidea</taxon>
        <taxon>Pelobatidae</taxon>
        <taxon>Pelobates</taxon>
    </lineage>
</organism>
<protein>
    <submittedName>
        <fullName evidence="11">RING finger 112-like</fullName>
    </submittedName>
</protein>